<proteinExistence type="predicted"/>
<gene>
    <name evidence="1" type="ORF">SAMN04490247_0796</name>
</gene>
<accession>A0A1G8R4Z2</accession>
<dbReference type="InterPro" id="IPR018690">
    <property type="entry name" value="DUF2187"/>
</dbReference>
<organism evidence="1 2">
    <name type="scientific">Salimicrobium halophilum</name>
    <dbReference type="NCBI Taxonomy" id="86666"/>
    <lineage>
        <taxon>Bacteria</taxon>
        <taxon>Bacillati</taxon>
        <taxon>Bacillota</taxon>
        <taxon>Bacilli</taxon>
        <taxon>Bacillales</taxon>
        <taxon>Bacillaceae</taxon>
        <taxon>Salimicrobium</taxon>
    </lineage>
</organism>
<keyword evidence="2" id="KW-1185">Reference proteome</keyword>
<dbReference type="Pfam" id="PF09953">
    <property type="entry name" value="DUF2187"/>
    <property type="match status" value="1"/>
</dbReference>
<dbReference type="Proteomes" id="UP000199225">
    <property type="component" value="Unassembled WGS sequence"/>
</dbReference>
<dbReference type="RefSeq" id="WP_093192310.1">
    <property type="nucleotide sequence ID" value="NZ_FNEV01000002.1"/>
</dbReference>
<reference evidence="2" key="1">
    <citation type="submission" date="2016-10" db="EMBL/GenBank/DDBJ databases">
        <authorList>
            <person name="Varghese N."/>
            <person name="Submissions S."/>
        </authorList>
    </citation>
    <scope>NUCLEOTIDE SEQUENCE [LARGE SCALE GENOMIC DNA]</scope>
    <source>
        <strain evidence="2">DSM 4771</strain>
    </source>
</reference>
<dbReference type="AlphaFoldDB" id="A0A1G8R4Z2"/>
<dbReference type="EMBL" id="FNEV01000002">
    <property type="protein sequence ID" value="SDJ11480.1"/>
    <property type="molecule type" value="Genomic_DNA"/>
</dbReference>
<protein>
    <submittedName>
        <fullName evidence="1">Uncharacterized protein YkvS</fullName>
    </submittedName>
</protein>
<dbReference type="STRING" id="86666.SAMN04490247_0796"/>
<evidence type="ECO:0000313" key="2">
    <source>
        <dbReference type="Proteomes" id="UP000199225"/>
    </source>
</evidence>
<name>A0A1G8R4Z2_9BACI</name>
<evidence type="ECO:0000313" key="1">
    <source>
        <dbReference type="EMBL" id="SDJ11480.1"/>
    </source>
</evidence>
<dbReference type="OrthoDB" id="2887062at2"/>
<sequence length="80" mass="8882">MQDQDTPVKEENKAVPGDIVSFTRGKATWKGKVIPSGCTNSVVVDLSVMEELPDRDVDSHLTCVNHKKYQIIERNADPSL</sequence>